<proteinExistence type="predicted"/>
<evidence type="ECO:0000256" key="1">
    <source>
        <dbReference type="SAM" id="Phobius"/>
    </source>
</evidence>
<gene>
    <name evidence="2" type="ORF">OIU80_18385</name>
</gene>
<accession>A0A9X3HMM6</accession>
<dbReference type="RefSeq" id="WP_264288434.1">
    <property type="nucleotide sequence ID" value="NZ_JAOZEV010000019.1"/>
</dbReference>
<dbReference type="AlphaFoldDB" id="A0A9X3HMM6"/>
<comment type="caution">
    <text evidence="2">The sequence shown here is derived from an EMBL/GenBank/DDBJ whole genome shotgun (WGS) entry which is preliminary data.</text>
</comment>
<name>A0A9X3HMM6_9FLAO</name>
<keyword evidence="3" id="KW-1185">Reference proteome</keyword>
<keyword evidence="1" id="KW-1133">Transmembrane helix</keyword>
<dbReference type="Proteomes" id="UP001151133">
    <property type="component" value="Unassembled WGS sequence"/>
</dbReference>
<feature type="transmembrane region" description="Helical" evidence="1">
    <location>
        <begin position="116"/>
        <end position="138"/>
    </location>
</feature>
<organism evidence="2 3">
    <name type="scientific">Flavobacterium frigoritolerans</name>
    <dbReference type="NCBI Taxonomy" id="2987686"/>
    <lineage>
        <taxon>Bacteria</taxon>
        <taxon>Pseudomonadati</taxon>
        <taxon>Bacteroidota</taxon>
        <taxon>Flavobacteriia</taxon>
        <taxon>Flavobacteriales</taxon>
        <taxon>Flavobacteriaceae</taxon>
        <taxon>Flavobacterium</taxon>
    </lineage>
</organism>
<evidence type="ECO:0000313" key="3">
    <source>
        <dbReference type="Proteomes" id="UP001151133"/>
    </source>
</evidence>
<protein>
    <submittedName>
        <fullName evidence="2">Uncharacterized protein</fullName>
    </submittedName>
</protein>
<feature type="transmembrane region" description="Helical" evidence="1">
    <location>
        <begin position="150"/>
        <end position="168"/>
    </location>
</feature>
<evidence type="ECO:0000313" key="2">
    <source>
        <dbReference type="EMBL" id="MCV9934251.1"/>
    </source>
</evidence>
<sequence length="197" mass="23361">MDTQKDYANLTALIISLLISWITYQYFMDGSYILFMQAVLMGIIFLGISFLYFIIIRLLIYLIKYGYIYSNFIFITLISFFSFALISLFFYCASYLEPFESMVEYMVLLRYYFIKIIPFIAICSIVIGIGLGLFFYEVEVEKKNLRKSNIFHLVILFALIISTFFLFYNSYKIEEPKLNKEYLSYKGFNQIVTSEKL</sequence>
<feature type="transmembrane region" description="Helical" evidence="1">
    <location>
        <begin position="7"/>
        <end position="27"/>
    </location>
</feature>
<keyword evidence="1" id="KW-0812">Transmembrane</keyword>
<reference evidence="2" key="1">
    <citation type="submission" date="2022-10" db="EMBL/GenBank/DDBJ databases">
        <title>Two novel species of Flavobacterium.</title>
        <authorList>
            <person name="Liu Q."/>
            <person name="Xin Y.-H."/>
        </authorList>
    </citation>
    <scope>NUCLEOTIDE SEQUENCE</scope>
    <source>
        <strain evidence="2">LS1R47</strain>
    </source>
</reference>
<feature type="transmembrane region" description="Helical" evidence="1">
    <location>
        <begin position="33"/>
        <end position="60"/>
    </location>
</feature>
<dbReference type="EMBL" id="JAOZEV010000019">
    <property type="protein sequence ID" value="MCV9934251.1"/>
    <property type="molecule type" value="Genomic_DNA"/>
</dbReference>
<keyword evidence="1" id="KW-0472">Membrane</keyword>
<feature type="transmembrane region" description="Helical" evidence="1">
    <location>
        <begin position="72"/>
        <end position="96"/>
    </location>
</feature>